<proteinExistence type="predicted"/>
<reference evidence="1 2" key="1">
    <citation type="submission" date="2018-06" db="EMBL/GenBank/DDBJ databases">
        <title>Genomic insight into two independent archaeal endosymbiosis events.</title>
        <authorList>
            <person name="Lind A.E."/>
            <person name="Lewis W.H."/>
            <person name="Spang A."/>
            <person name="Guy L."/>
            <person name="Embley M.T."/>
            <person name="Ettema T.J.G."/>
        </authorList>
    </citation>
    <scope>NUCLEOTIDE SEQUENCE [LARGE SCALE GENOMIC DNA]</scope>
    <source>
        <strain evidence="1">NOE</strain>
    </source>
</reference>
<dbReference type="AlphaFoldDB" id="A0A366ME94"/>
<protein>
    <recommendedName>
        <fullName evidence="3">Energy-converting hydrogenase A subunit C</fullName>
    </recommendedName>
</protein>
<organism evidence="1 2">
    <name type="scientific">Candidatus Methanobinarius endosymbioticus</name>
    <dbReference type="NCBI Taxonomy" id="2006182"/>
    <lineage>
        <taxon>Archaea</taxon>
        <taxon>Methanobacteriati</taxon>
        <taxon>Methanobacteriota</taxon>
        <taxon>Methanomada group</taxon>
        <taxon>Methanobacteria</taxon>
        <taxon>Methanobacteriales</taxon>
        <taxon>Methanobacteriaceae</taxon>
        <taxon>Candidatus Methanobinarius</taxon>
    </lineage>
</organism>
<accession>A0A366ME94</accession>
<evidence type="ECO:0008006" key="3">
    <source>
        <dbReference type="Google" id="ProtNLM"/>
    </source>
</evidence>
<dbReference type="EMBL" id="NIZT01000019">
    <property type="protein sequence ID" value="RBQ23809.1"/>
    <property type="molecule type" value="Genomic_DNA"/>
</dbReference>
<dbReference type="Proteomes" id="UP000253099">
    <property type="component" value="Unassembled WGS sequence"/>
</dbReference>
<dbReference type="InterPro" id="IPR019214">
    <property type="entry name" value="EhaC-like"/>
</dbReference>
<keyword evidence="2" id="KW-1185">Reference proteome</keyword>
<gene>
    <name evidence="1" type="ORF">ALNOE001_06980</name>
</gene>
<evidence type="ECO:0000313" key="2">
    <source>
        <dbReference type="Proteomes" id="UP000253099"/>
    </source>
</evidence>
<evidence type="ECO:0000313" key="1">
    <source>
        <dbReference type="EMBL" id="RBQ23809.1"/>
    </source>
</evidence>
<sequence>MIEEIIGLIIIILAIRTLVAKNKAERMLYVNTIDFAVSALIALFIDSPFGLIVAITFFITSTVSSNAIAYTLNRLDNEIILDED</sequence>
<comment type="caution">
    <text evidence="1">The sequence shown here is derived from an EMBL/GenBank/DDBJ whole genome shotgun (WGS) entry which is preliminary data.</text>
</comment>
<dbReference type="Pfam" id="PF09882">
    <property type="entry name" value="EhaC"/>
    <property type="match status" value="1"/>
</dbReference>
<name>A0A366ME94_9EURY</name>